<protein>
    <recommendedName>
        <fullName evidence="3">Tetratricopeptide repeat protein</fullName>
    </recommendedName>
</protein>
<reference evidence="1" key="2">
    <citation type="submission" date="2020-09" db="EMBL/GenBank/DDBJ databases">
        <authorList>
            <person name="Sun Q."/>
            <person name="Kim S."/>
        </authorList>
    </citation>
    <scope>NUCLEOTIDE SEQUENCE</scope>
    <source>
        <strain evidence="1">KCTC 23077</strain>
    </source>
</reference>
<dbReference type="Gene3D" id="1.25.40.10">
    <property type="entry name" value="Tetratricopeptide repeat domain"/>
    <property type="match status" value="1"/>
</dbReference>
<accession>A0A918W5A0</accession>
<dbReference type="Proteomes" id="UP000646426">
    <property type="component" value="Unassembled WGS sequence"/>
</dbReference>
<comment type="caution">
    <text evidence="1">The sequence shown here is derived from an EMBL/GenBank/DDBJ whole genome shotgun (WGS) entry which is preliminary data.</text>
</comment>
<dbReference type="AlphaFoldDB" id="A0A918W5A0"/>
<name>A0A918W5A0_9GAMM</name>
<dbReference type="EMBL" id="BMYD01000001">
    <property type="protein sequence ID" value="GHA70158.1"/>
    <property type="molecule type" value="Genomic_DNA"/>
</dbReference>
<proteinExistence type="predicted"/>
<evidence type="ECO:0000313" key="2">
    <source>
        <dbReference type="Proteomes" id="UP000646426"/>
    </source>
</evidence>
<reference evidence="1" key="1">
    <citation type="journal article" date="2014" name="Int. J. Syst. Evol. Microbiol.">
        <title>Complete genome sequence of Corynebacterium casei LMG S-19264T (=DSM 44701T), isolated from a smear-ripened cheese.</title>
        <authorList>
            <consortium name="US DOE Joint Genome Institute (JGI-PGF)"/>
            <person name="Walter F."/>
            <person name="Albersmeier A."/>
            <person name="Kalinowski J."/>
            <person name="Ruckert C."/>
        </authorList>
    </citation>
    <scope>NUCLEOTIDE SEQUENCE</scope>
    <source>
        <strain evidence="1">KCTC 23077</strain>
    </source>
</reference>
<dbReference type="SUPFAM" id="SSF48452">
    <property type="entry name" value="TPR-like"/>
    <property type="match status" value="1"/>
</dbReference>
<gene>
    <name evidence="1" type="ORF">GCM10007067_02780</name>
</gene>
<keyword evidence="2" id="KW-1185">Reference proteome</keyword>
<evidence type="ECO:0000313" key="1">
    <source>
        <dbReference type="EMBL" id="GHA70158.1"/>
    </source>
</evidence>
<dbReference type="InterPro" id="IPR011990">
    <property type="entry name" value="TPR-like_helical_dom_sf"/>
</dbReference>
<organism evidence="1 2">
    <name type="scientific">Cognatilysobacter bugurensis</name>
    <dbReference type="NCBI Taxonomy" id="543356"/>
    <lineage>
        <taxon>Bacteria</taxon>
        <taxon>Pseudomonadati</taxon>
        <taxon>Pseudomonadota</taxon>
        <taxon>Gammaproteobacteria</taxon>
        <taxon>Lysobacterales</taxon>
        <taxon>Lysobacteraceae</taxon>
        <taxon>Cognatilysobacter</taxon>
    </lineage>
</organism>
<sequence length="542" mass="60237">MHMTRQKNAVERRIDVLCEQWLRATEAPDVRAVIWRVPDNADRMMAAFFEAQAHPELAGTPDFFLRLSTPFETGFGYSRALKEDLRRRYLDSRDNMAEEGVAQDWLDAYRQQPDTAAGTLAQWASFATHHRERMRYFAAVLSPEQVASPAAFERWLDAALATPAPANVRLVLVDYASTRQWQPLVERHGSSVTVIDAPVDMFDIARDIAAQSGGAGPQTAFRQMLADVMTLLDKGSASQVVARGERAIALAQRADWPDQQVVVHMAVAGAYMKEQQFPEAIARYRTARERALDAERASHPAGLQLVMQTWFGEAGVWLVAGQPERAAAAYAEGAEVARRMPNAMFVIEGLRMAGFCLAQAGRREPARDYGLQALAAARDVPASDRPMTTLPLLLQDLLRLQDAPRTEKIERAAEQYRVAVESARDAAEMRAARLGADPTCLELERIEAELQGRYETAFANAARERERQIAGGDAFFRRVVAVGRDFLHPRWSGLPDIRHPLDKAIVEWSEPPQFAVLPDPEPLFTPESATVARAPAAEETVA</sequence>
<evidence type="ECO:0008006" key="3">
    <source>
        <dbReference type="Google" id="ProtNLM"/>
    </source>
</evidence>